<dbReference type="CDD" id="cd01992">
    <property type="entry name" value="TilS_N"/>
    <property type="match status" value="1"/>
</dbReference>
<keyword evidence="2" id="KW-0436">Ligase</keyword>
<feature type="domain" description="tRNA(Ile)-lysidine/2-thiocytidine synthase N-terminal" evidence="7">
    <location>
        <begin position="36"/>
        <end position="267"/>
    </location>
</feature>
<keyword evidence="3" id="KW-0819">tRNA processing</keyword>
<dbReference type="HAMAP" id="MF_01161">
    <property type="entry name" value="tRNA_Ile_lys_synt"/>
    <property type="match status" value="1"/>
</dbReference>
<name>A0ABR0KGB4_9EURO</name>
<accession>A0ABR0KGB4</accession>
<dbReference type="PANTHER" id="PTHR43033">
    <property type="entry name" value="TRNA(ILE)-LYSIDINE SYNTHASE-RELATED"/>
    <property type="match status" value="1"/>
</dbReference>
<proteinExistence type="inferred from homology"/>
<dbReference type="PANTHER" id="PTHR43033:SF1">
    <property type="entry name" value="TRNA(ILE)-LYSIDINE SYNTHASE-RELATED"/>
    <property type="match status" value="1"/>
</dbReference>
<evidence type="ECO:0000256" key="5">
    <source>
        <dbReference type="ARBA" id="ARBA00022840"/>
    </source>
</evidence>
<dbReference type="InterPro" id="IPR014729">
    <property type="entry name" value="Rossmann-like_a/b/a_fold"/>
</dbReference>
<keyword evidence="5" id="KW-0067">ATP-binding</keyword>
<keyword evidence="4" id="KW-0547">Nucleotide-binding</keyword>
<dbReference type="InterPro" id="IPR012795">
    <property type="entry name" value="tRNA_Ile_lys_synt_N"/>
</dbReference>
<reference evidence="8 9" key="1">
    <citation type="submission" date="2023-08" db="EMBL/GenBank/DDBJ databases">
        <title>Black Yeasts Isolated from many extreme environments.</title>
        <authorList>
            <person name="Coleine C."/>
            <person name="Stajich J.E."/>
            <person name="Selbmann L."/>
        </authorList>
    </citation>
    <scope>NUCLEOTIDE SEQUENCE [LARGE SCALE GENOMIC DNA]</scope>
    <source>
        <strain evidence="8 9">CCFEE 5885</strain>
    </source>
</reference>
<dbReference type="Pfam" id="PF01171">
    <property type="entry name" value="ATP_bind_3"/>
    <property type="match status" value="1"/>
</dbReference>
<evidence type="ECO:0000256" key="6">
    <source>
        <dbReference type="ARBA" id="ARBA00048539"/>
    </source>
</evidence>
<evidence type="ECO:0000313" key="9">
    <source>
        <dbReference type="Proteomes" id="UP001345013"/>
    </source>
</evidence>
<sequence length="561" mass="63744">MARFIEPDSFSRHLYKVAPYLFSNKKQPFKARKIGLFVSGGADSMALAYLLNEVKHPQLPDLRLFAAKAFTVDHGARAESGAEAIQVQKNLQSLGIDSEILKLTWAPGELESLLKGGFEEAARRRRYQAVARAAKTQQIHELFAGHHLDDQMETLLLRLVRNRNPNLLGFQGMASISAMPCTETTFGVRNRSVPESSVLRHPECGDAGPSRDILVGEKQPNEGQHLIRPLLPFPKHTILRTCSRFSIPYVDDRTNVDPTFTTRNAVRYLRTNHSLPRALTAEGLAVLQRNANTKVKDSKDRSQHVLNQVVNLRLHSHTGMIQITLKQFHHLRTPGELRGFSYAMARLLELTSPAPSDTWPILLDRDHTMELTQYLFQAPGSFSGRQMCTAIIVKGAILRLIDDDSTNETVTFMIRREPFRRSEMAANTRIFQLKPKSEDAGGDHYWFLWDHRFWIGVRSMQQNFVENFVVRPYQPEDVPDVKVRLGTSPNADKFKQQMDYSAPGDIRFTMPVLTYCGKVVAFPTMAYQFVPTSMLSIRCRFARSRRTAIFLNENIFKSTSV</sequence>
<evidence type="ECO:0000259" key="7">
    <source>
        <dbReference type="Pfam" id="PF01171"/>
    </source>
</evidence>
<protein>
    <recommendedName>
        <fullName evidence="1">tRNA(Ile)-lysidine synthetase</fullName>
        <ecNumber evidence="1">6.3.4.19</ecNumber>
    </recommendedName>
</protein>
<evidence type="ECO:0000256" key="4">
    <source>
        <dbReference type="ARBA" id="ARBA00022741"/>
    </source>
</evidence>
<evidence type="ECO:0000256" key="2">
    <source>
        <dbReference type="ARBA" id="ARBA00022598"/>
    </source>
</evidence>
<evidence type="ECO:0000313" key="8">
    <source>
        <dbReference type="EMBL" id="KAK5094412.1"/>
    </source>
</evidence>
<comment type="catalytic activity">
    <reaction evidence="6">
        <text>cytidine(34) in tRNA(Ile2) + L-lysine + ATP = lysidine(34) in tRNA(Ile2) + AMP + diphosphate + H(+)</text>
        <dbReference type="Rhea" id="RHEA:43744"/>
        <dbReference type="Rhea" id="RHEA-COMP:10625"/>
        <dbReference type="Rhea" id="RHEA-COMP:10670"/>
        <dbReference type="ChEBI" id="CHEBI:15378"/>
        <dbReference type="ChEBI" id="CHEBI:30616"/>
        <dbReference type="ChEBI" id="CHEBI:32551"/>
        <dbReference type="ChEBI" id="CHEBI:33019"/>
        <dbReference type="ChEBI" id="CHEBI:82748"/>
        <dbReference type="ChEBI" id="CHEBI:83665"/>
        <dbReference type="ChEBI" id="CHEBI:456215"/>
        <dbReference type="EC" id="6.3.4.19"/>
    </reaction>
</comment>
<dbReference type="InterPro" id="IPR011063">
    <property type="entry name" value="TilS/TtcA_N"/>
</dbReference>
<gene>
    <name evidence="8" type="ORF">LTR24_003566</name>
</gene>
<dbReference type="InterPro" id="IPR012094">
    <property type="entry name" value="tRNA_Ile_lys_synt"/>
</dbReference>
<dbReference type="Proteomes" id="UP001345013">
    <property type="component" value="Unassembled WGS sequence"/>
</dbReference>
<organism evidence="8 9">
    <name type="scientific">Lithohypha guttulata</name>
    <dbReference type="NCBI Taxonomy" id="1690604"/>
    <lineage>
        <taxon>Eukaryota</taxon>
        <taxon>Fungi</taxon>
        <taxon>Dikarya</taxon>
        <taxon>Ascomycota</taxon>
        <taxon>Pezizomycotina</taxon>
        <taxon>Eurotiomycetes</taxon>
        <taxon>Chaetothyriomycetidae</taxon>
        <taxon>Chaetothyriales</taxon>
        <taxon>Trichomeriaceae</taxon>
        <taxon>Lithohypha</taxon>
    </lineage>
</organism>
<dbReference type="Gene3D" id="3.40.50.620">
    <property type="entry name" value="HUPs"/>
    <property type="match status" value="1"/>
</dbReference>
<dbReference type="EMBL" id="JAVRRG010000034">
    <property type="protein sequence ID" value="KAK5094412.1"/>
    <property type="molecule type" value="Genomic_DNA"/>
</dbReference>
<dbReference type="SUPFAM" id="SSF52402">
    <property type="entry name" value="Adenine nucleotide alpha hydrolases-like"/>
    <property type="match status" value="1"/>
</dbReference>
<dbReference type="EC" id="6.3.4.19" evidence="1"/>
<evidence type="ECO:0000256" key="3">
    <source>
        <dbReference type="ARBA" id="ARBA00022694"/>
    </source>
</evidence>
<keyword evidence="9" id="KW-1185">Reference proteome</keyword>
<comment type="caution">
    <text evidence="8">The sequence shown here is derived from an EMBL/GenBank/DDBJ whole genome shotgun (WGS) entry which is preliminary data.</text>
</comment>
<dbReference type="NCBIfam" id="TIGR02432">
    <property type="entry name" value="lysidine_TilS_N"/>
    <property type="match status" value="1"/>
</dbReference>
<evidence type="ECO:0000256" key="1">
    <source>
        <dbReference type="ARBA" id="ARBA00013267"/>
    </source>
</evidence>